<dbReference type="AlphaFoldDB" id="A0A7W9BB00"/>
<proteinExistence type="predicted"/>
<keyword evidence="2" id="KW-1185">Reference proteome</keyword>
<dbReference type="Proteomes" id="UP000546200">
    <property type="component" value="Unassembled WGS sequence"/>
</dbReference>
<dbReference type="EMBL" id="JACIJK010000002">
    <property type="protein sequence ID" value="MBB5713895.1"/>
    <property type="molecule type" value="Genomic_DNA"/>
</dbReference>
<sequence length="80" mass="8985">MLIQDLNEARELVESVRAAARVHNRTWEALVPDAFTVNLAAEAEEERAYEEMAAAKHALRDHICHVYGLSIRELASLAMP</sequence>
<evidence type="ECO:0000313" key="1">
    <source>
        <dbReference type="EMBL" id="MBB5713895.1"/>
    </source>
</evidence>
<accession>A0A7W9BB00</accession>
<protein>
    <submittedName>
        <fullName evidence="1">Uncharacterized protein</fullName>
    </submittedName>
</protein>
<name>A0A7W9BB00_9SPHN</name>
<organism evidence="1 2">
    <name type="scientific">Sphingomonas aerophila</name>
    <dbReference type="NCBI Taxonomy" id="1344948"/>
    <lineage>
        <taxon>Bacteria</taxon>
        <taxon>Pseudomonadati</taxon>
        <taxon>Pseudomonadota</taxon>
        <taxon>Alphaproteobacteria</taxon>
        <taxon>Sphingomonadales</taxon>
        <taxon>Sphingomonadaceae</taxon>
        <taxon>Sphingomonas</taxon>
    </lineage>
</organism>
<comment type="caution">
    <text evidence="1">The sequence shown here is derived from an EMBL/GenBank/DDBJ whole genome shotgun (WGS) entry which is preliminary data.</text>
</comment>
<reference evidence="1 2" key="1">
    <citation type="submission" date="2020-08" db="EMBL/GenBank/DDBJ databases">
        <title>Genomic Encyclopedia of Type Strains, Phase IV (KMG-IV): sequencing the most valuable type-strain genomes for metagenomic binning, comparative biology and taxonomic classification.</title>
        <authorList>
            <person name="Goeker M."/>
        </authorList>
    </citation>
    <scope>NUCLEOTIDE SEQUENCE [LARGE SCALE GENOMIC DNA]</scope>
    <source>
        <strain evidence="1 2">DSM 100044</strain>
    </source>
</reference>
<dbReference type="RefSeq" id="WP_184054725.1">
    <property type="nucleotide sequence ID" value="NZ_JACIJK010000002.1"/>
</dbReference>
<evidence type="ECO:0000313" key="2">
    <source>
        <dbReference type="Proteomes" id="UP000546200"/>
    </source>
</evidence>
<gene>
    <name evidence="1" type="ORF">FHS94_000718</name>
</gene>